<keyword evidence="12" id="KW-0614">Plasmid</keyword>
<keyword evidence="10" id="KW-0624">Polysaccharide degradation</keyword>
<dbReference type="OrthoDB" id="1153097at2"/>
<dbReference type="GO" id="GO:0007154">
    <property type="term" value="P:cell communication"/>
    <property type="evidence" value="ECO:0007669"/>
    <property type="project" value="InterPro"/>
</dbReference>
<evidence type="ECO:0000256" key="9">
    <source>
        <dbReference type="ARBA" id="ARBA00023295"/>
    </source>
</evidence>
<dbReference type="PROSITE" id="PS00659">
    <property type="entry name" value="GLYCOSYL_HYDROL_F5"/>
    <property type="match status" value="1"/>
</dbReference>
<evidence type="ECO:0000256" key="5">
    <source>
        <dbReference type="ARBA" id="ARBA00022801"/>
    </source>
</evidence>
<dbReference type="Pfam" id="PF16841">
    <property type="entry name" value="CBM60"/>
    <property type="match status" value="2"/>
</dbReference>
<evidence type="ECO:0000256" key="6">
    <source>
        <dbReference type="ARBA" id="ARBA00022837"/>
    </source>
</evidence>
<evidence type="ECO:0000256" key="4">
    <source>
        <dbReference type="ARBA" id="ARBA00022737"/>
    </source>
</evidence>
<dbReference type="InterPro" id="IPR031768">
    <property type="entry name" value="CBM60_xylan-bd"/>
</dbReference>
<comment type="catalytic activity">
    <reaction evidence="1">
        <text>Endohydrolysis of (1-&gt;4)-beta-D-glucosidic linkages in cellulose, lichenin and cereal beta-D-glucans.</text>
        <dbReference type="EC" id="3.2.1.4"/>
    </reaction>
</comment>
<dbReference type="EMBL" id="CP029356">
    <property type="protein sequence ID" value="AWK88854.1"/>
    <property type="molecule type" value="Genomic_DNA"/>
</dbReference>
<gene>
    <name evidence="12" type="ORF">DEW08_22580</name>
</gene>
<dbReference type="SMART" id="SM00237">
    <property type="entry name" value="Calx_beta"/>
    <property type="match status" value="1"/>
</dbReference>
<name>A0A2S2CWF2_9PROT</name>
<evidence type="ECO:0000256" key="2">
    <source>
        <dbReference type="ARBA" id="ARBA00012601"/>
    </source>
</evidence>
<dbReference type="GO" id="GO:0016020">
    <property type="term" value="C:membrane"/>
    <property type="evidence" value="ECO:0007669"/>
    <property type="project" value="InterPro"/>
</dbReference>
<dbReference type="Gene3D" id="3.20.20.80">
    <property type="entry name" value="Glycosidases"/>
    <property type="match status" value="1"/>
</dbReference>
<evidence type="ECO:0000259" key="11">
    <source>
        <dbReference type="SMART" id="SM00237"/>
    </source>
</evidence>
<keyword evidence="3" id="KW-0732">Signal</keyword>
<dbReference type="PANTHER" id="PTHR35923">
    <property type="entry name" value="MAJOR EXTRACELLULAR ENDOGLUCANASE"/>
    <property type="match status" value="1"/>
</dbReference>
<evidence type="ECO:0000256" key="10">
    <source>
        <dbReference type="ARBA" id="ARBA00023326"/>
    </source>
</evidence>
<keyword evidence="9" id="KW-0326">Glycosidase</keyword>
<dbReference type="KEGG" id="azz:DEW08_22580"/>
<evidence type="ECO:0000313" key="12">
    <source>
        <dbReference type="EMBL" id="AWK88854.1"/>
    </source>
</evidence>
<dbReference type="PANTHER" id="PTHR35923:SF2">
    <property type="entry name" value="ENDOGLUCANASE"/>
    <property type="match status" value="1"/>
</dbReference>
<dbReference type="AlphaFoldDB" id="A0A2S2CWF2"/>
<geneLocation type="plasmid" evidence="12 13">
    <name>unnamed1</name>
</geneLocation>
<keyword evidence="8" id="KW-0119">Carbohydrate metabolism</keyword>
<dbReference type="InterPro" id="IPR001547">
    <property type="entry name" value="Glyco_hydro_5"/>
</dbReference>
<organism evidence="12 13">
    <name type="scientific">Azospirillum thermophilum</name>
    <dbReference type="NCBI Taxonomy" id="2202148"/>
    <lineage>
        <taxon>Bacteria</taxon>
        <taxon>Pseudomonadati</taxon>
        <taxon>Pseudomonadota</taxon>
        <taxon>Alphaproteobacteria</taxon>
        <taxon>Rhodospirillales</taxon>
        <taxon>Azospirillaceae</taxon>
        <taxon>Azospirillum</taxon>
    </lineage>
</organism>
<evidence type="ECO:0000256" key="8">
    <source>
        <dbReference type="ARBA" id="ARBA00023277"/>
    </source>
</evidence>
<evidence type="ECO:0000256" key="3">
    <source>
        <dbReference type="ARBA" id="ARBA00022729"/>
    </source>
</evidence>
<dbReference type="EC" id="3.2.1.4" evidence="2"/>
<protein>
    <recommendedName>
        <fullName evidence="2">cellulase</fullName>
        <ecNumber evidence="2">3.2.1.4</ecNumber>
    </recommendedName>
</protein>
<feature type="domain" description="Calx-beta" evidence="11">
    <location>
        <begin position="651"/>
        <end position="750"/>
    </location>
</feature>
<reference evidence="13" key="1">
    <citation type="submission" date="2018-05" db="EMBL/GenBank/DDBJ databases">
        <title>Azospirillum thermophila sp. nov., a novel isolated from hot spring.</title>
        <authorList>
            <person name="Zhao Z."/>
        </authorList>
    </citation>
    <scope>NUCLEOTIDE SEQUENCE [LARGE SCALE GENOMIC DNA]</scope>
    <source>
        <strain evidence="13">CFH 70021</strain>
        <plasmid evidence="13">unnamed1</plasmid>
    </source>
</reference>
<dbReference type="InterPro" id="IPR038081">
    <property type="entry name" value="CalX-like_sf"/>
</dbReference>
<dbReference type="GO" id="GO:0030245">
    <property type="term" value="P:cellulose catabolic process"/>
    <property type="evidence" value="ECO:0007669"/>
    <property type="project" value="UniProtKB-KW"/>
</dbReference>
<keyword evidence="7" id="KW-0136">Cellulose degradation</keyword>
<dbReference type="Pfam" id="PF03160">
    <property type="entry name" value="Calx-beta"/>
    <property type="match status" value="1"/>
</dbReference>
<dbReference type="Pfam" id="PF00150">
    <property type="entry name" value="Cellulase"/>
    <property type="match status" value="1"/>
</dbReference>
<keyword evidence="4" id="KW-0677">Repeat</keyword>
<dbReference type="Gene3D" id="2.60.40.2030">
    <property type="match status" value="1"/>
</dbReference>
<dbReference type="InterPro" id="IPR003644">
    <property type="entry name" value="Calx_beta"/>
</dbReference>
<evidence type="ECO:0000256" key="7">
    <source>
        <dbReference type="ARBA" id="ARBA00023001"/>
    </source>
</evidence>
<dbReference type="InterPro" id="IPR017853">
    <property type="entry name" value="GH"/>
</dbReference>
<evidence type="ECO:0000256" key="1">
    <source>
        <dbReference type="ARBA" id="ARBA00000966"/>
    </source>
</evidence>
<dbReference type="GO" id="GO:0008810">
    <property type="term" value="F:cellulase activity"/>
    <property type="evidence" value="ECO:0007669"/>
    <property type="project" value="UniProtKB-EC"/>
</dbReference>
<keyword evidence="5" id="KW-0378">Hydrolase</keyword>
<sequence>MATNPVDTTFVVNASGLAAGGVWPHFKLLVDGTVVGQATVNSTNAGRYTFKTKVAPDAAHKIQIVYDNDWLSTDKAGMYRDLLVKSIEVNGKTIASNSSVVSYDADGQGVLSGREQLSWGGSLDFALTKSYFPAPSGSGSTPVPTTPPAGSTAIVVNASGTVAGGSNAHFKVLVDGKVIGEATAATSSKDFTFHANVAQDQAHKVQIQFDNDATINGQDRNLTVNKITIGGHSVLPTDGIVSYDKGALDGRDVVAGKATMNWNGTLVVNADKSFFSHDTSPTPTNPPATTPKISVNDVTVTEPKAGGGGASGIVGFLHTEGNQIVDAAGNNVRLNGVNWFGGEGYNYVPTGLWADSYQGHINKMKDIGFNVIRLTYADEMFESSAVTNGIDYSKNPDLQGLTRLQVYDKIIDYAGKVGMKVILDHHRNDGGAGTNEHGLWYSQKYPESKMIENWKMLAKHYAGNTTVIGADLHNEPSVSATWGGNPATDWAAAAERIGNAIQTVNKDWLMFVEGTEWSSTLAGVKNNPVEFNVPNKLVYSPHVYGQSVYNFPWLQDPSYPKNLPAQYDGMWGYIYKNNIAPVLIGEFGGKFETAAERTWVNALMKYTNGDWNLDGKADIAAGDKGMSWTYWAWTPESHDVGGLLNSDFKTVNQAKVDLIKTGMAGVTHGTGSGGTATTNAVFTVKLSGASDKPVTVEYNTVDGTAKAGSDYVATSGKLTFAAGETVKTVAVKVLSDSISEGTETFSLKLANATSASISDASGTGTIQQGSSASTAELAHTAELNEWTNAVTSQQHAATTATTATAAELASAGSAAQDAGAYAHANDAAATADHVYHDPSLLHAA</sequence>
<dbReference type="SUPFAM" id="SSF51445">
    <property type="entry name" value="(Trans)glycosidases"/>
    <property type="match status" value="1"/>
</dbReference>
<dbReference type="SUPFAM" id="SSF141072">
    <property type="entry name" value="CalX-like"/>
    <property type="match status" value="1"/>
</dbReference>
<evidence type="ECO:0000313" key="13">
    <source>
        <dbReference type="Proteomes" id="UP000245629"/>
    </source>
</evidence>
<proteinExistence type="predicted"/>
<accession>A0A2S2CWF2</accession>
<dbReference type="InterPro" id="IPR018087">
    <property type="entry name" value="Glyco_hydro_5_CS"/>
</dbReference>
<dbReference type="Gene3D" id="2.60.60.40">
    <property type="match status" value="2"/>
</dbReference>
<keyword evidence="6" id="KW-0106">Calcium</keyword>
<keyword evidence="13" id="KW-1185">Reference proteome</keyword>
<dbReference type="RefSeq" id="WP_109331544.1">
    <property type="nucleotide sequence ID" value="NZ_CP029356.1"/>
</dbReference>
<dbReference type="Proteomes" id="UP000245629">
    <property type="component" value="Plasmid unnamed1"/>
</dbReference>